<feature type="domain" description="Carbohydrate-binding" evidence="2">
    <location>
        <begin position="834"/>
        <end position="1009"/>
    </location>
</feature>
<organism evidence="4 5">
    <name type="scientific">Petrotoga olearia DSM 13574</name>
    <dbReference type="NCBI Taxonomy" id="1122955"/>
    <lineage>
        <taxon>Bacteria</taxon>
        <taxon>Thermotogati</taxon>
        <taxon>Thermotogota</taxon>
        <taxon>Thermotogae</taxon>
        <taxon>Petrotogales</taxon>
        <taxon>Petrotogaceae</taxon>
        <taxon>Petrotoga</taxon>
    </lineage>
</organism>
<evidence type="ECO:0000256" key="1">
    <source>
        <dbReference type="SAM" id="SignalP"/>
    </source>
</evidence>
<name>A0A2K1P3C3_9BACT</name>
<dbReference type="InterPro" id="IPR010502">
    <property type="entry name" value="Carb-bd_dom_fam9"/>
</dbReference>
<dbReference type="GO" id="GO:0030246">
    <property type="term" value="F:carbohydrate binding"/>
    <property type="evidence" value="ECO:0007669"/>
    <property type="project" value="InterPro"/>
</dbReference>
<feature type="signal peptide" evidence="1">
    <location>
        <begin position="1"/>
        <end position="21"/>
    </location>
</feature>
<dbReference type="RefSeq" id="WP_103066641.1">
    <property type="nucleotide sequence ID" value="NZ_AZRL01000006.1"/>
</dbReference>
<dbReference type="GO" id="GO:0016052">
    <property type="term" value="P:carbohydrate catabolic process"/>
    <property type="evidence" value="ECO:0007669"/>
    <property type="project" value="InterPro"/>
</dbReference>
<feature type="domain" description="Glycoamylase-like" evidence="3">
    <location>
        <begin position="548"/>
        <end position="751"/>
    </location>
</feature>
<dbReference type="AlphaFoldDB" id="A0A2K1P3C3"/>
<dbReference type="GO" id="GO:0004553">
    <property type="term" value="F:hydrolase activity, hydrolyzing O-glycosyl compounds"/>
    <property type="evidence" value="ECO:0007669"/>
    <property type="project" value="InterPro"/>
</dbReference>
<dbReference type="Gene3D" id="2.60.40.1190">
    <property type="match status" value="1"/>
</dbReference>
<evidence type="ECO:0000313" key="4">
    <source>
        <dbReference type="EMBL" id="PNR97272.1"/>
    </source>
</evidence>
<evidence type="ECO:0000313" key="5">
    <source>
        <dbReference type="Proteomes" id="UP000236434"/>
    </source>
</evidence>
<dbReference type="Gene3D" id="2.60.120.260">
    <property type="entry name" value="Galactose-binding domain-like"/>
    <property type="match status" value="1"/>
</dbReference>
<accession>A0A2K1P3C3</accession>
<dbReference type="EMBL" id="AZRL01000006">
    <property type="protein sequence ID" value="PNR97272.1"/>
    <property type="molecule type" value="Genomic_DNA"/>
</dbReference>
<dbReference type="Gene3D" id="1.50.10.140">
    <property type="match status" value="1"/>
</dbReference>
<gene>
    <name evidence="4" type="ORF">X929_03460</name>
</gene>
<reference evidence="4 5" key="1">
    <citation type="submission" date="2013-12" db="EMBL/GenBank/DDBJ databases">
        <title>Comparative genomics of Petrotoga isolates.</title>
        <authorList>
            <person name="Nesbo C.L."/>
            <person name="Charchuk R."/>
            <person name="Chow K."/>
        </authorList>
    </citation>
    <scope>NUCLEOTIDE SEQUENCE [LARGE SCALE GENOMIC DNA]</scope>
    <source>
        <strain evidence="4 5">DSM 13574</strain>
    </source>
</reference>
<dbReference type="Proteomes" id="UP000236434">
    <property type="component" value="Unassembled WGS sequence"/>
</dbReference>
<evidence type="ECO:0008006" key="6">
    <source>
        <dbReference type="Google" id="ProtNLM"/>
    </source>
</evidence>
<dbReference type="OrthoDB" id="5937621at2"/>
<keyword evidence="1" id="KW-0732">Signal</keyword>
<sequence length="1009" mass="113718">MSKKRYFLVLAVLILFLSAFSQVVIHDFDSTVGLNNDNTGATFELSGRYVYNGKFSTIVVPSGSSEETKLAFELSGERLSKWFGNDTLQLALYTNPNSSLKPNNFFLGMADVTEGWEWVDGIFSETTPKDGLNLIEYKLSQKMQDISLENKYMLYFSFMHSEGSAKIPLKDPFYVDNLVALNSQEPLTEKVYIWNMDTVEEINTFGNDNTGAVFELATDRAAEGLYSMRVIPNGEAIETKIAIELSGEKIISWSDTDKVTMNVYIPKDNKIKPTMYFLGMADLTTEWQWVGGVFSQTSINDGWNKVEFEIAGDMSKLKEGNKYMIYLAFAGFNQNNEKVPLTEPFYVDGIFVEKSSDSKPTVEDLLSAVPSKLKEEVENLLELDDESLLDEIQKRTFMYLWKEVNPENGLVKDRSTPDSASSIAAVGMALSAIPVGIERGWITYDQGYERTLTTLKTFVEGKVEGINGFYYHFVNMNTGKREWNSEVSSIDTAILVAGALTAGAYFENTEVDELANKLYENVNWQWMLAGGDTLSMGWKPEAGFLGARWDSFNEGLLAYVLAIGSPTYPVPADSWDKIFRPVKNDTYIYLPQETLFVYQYPNIWIDFRDKEDKYANYFNNAVAATRYNWLYAVQNRFKYETYAMDIWGLSASDGPTGYKAYGAVDGNNDGTVAPYASISSIPFTPDISMNAIRGMLSKYGPLVWGEYGFYSAFNVDEVWFSDQYIGIDQGDIILMIENYRTGLIWELFMKNENVQKALDEIGFVEKVSDYSVTPWYVEEYKRLLTSSEEKLAEAPKISNNINIDGNLEEWKNIPKYDVTEDMNVPGGGIKPVDKRSQVLHSYFQVAWDDQNLYLAADVYDEVVVINIAPNDVGGYYRTDSIEFYINPAVAGSDAGIFKLAILPFDTEGNVQAVRHEDAKPGPISTTAPKMKVASKKTDYGYVVEVMIPFEYLGITNPQPGLKLGFSHTIHNSNKGDAAIGEYVRENIISWNPLPDIWANPQNWGTLELK</sequence>
<feature type="chain" id="PRO_5014383332" description="Glycoamylase-like domain-containing protein" evidence="1">
    <location>
        <begin position="22"/>
        <end position="1009"/>
    </location>
</feature>
<dbReference type="Pfam" id="PF06452">
    <property type="entry name" value="CBM9_1"/>
    <property type="match status" value="1"/>
</dbReference>
<dbReference type="InterPro" id="IPR019282">
    <property type="entry name" value="Glycoamylase-like_cons_dom"/>
</dbReference>
<dbReference type="SUPFAM" id="SSF49344">
    <property type="entry name" value="CBD9-like"/>
    <property type="match status" value="1"/>
</dbReference>
<proteinExistence type="predicted"/>
<comment type="caution">
    <text evidence="4">The sequence shown here is derived from an EMBL/GenBank/DDBJ whole genome shotgun (WGS) entry which is preliminary data.</text>
</comment>
<protein>
    <recommendedName>
        <fullName evidence="6">Glycoamylase-like domain-containing protein</fullName>
    </recommendedName>
</protein>
<evidence type="ECO:0000259" key="3">
    <source>
        <dbReference type="Pfam" id="PF10091"/>
    </source>
</evidence>
<dbReference type="Pfam" id="PF10091">
    <property type="entry name" value="Glycoamylase"/>
    <property type="match status" value="1"/>
</dbReference>
<evidence type="ECO:0000259" key="2">
    <source>
        <dbReference type="Pfam" id="PF06452"/>
    </source>
</evidence>